<accession>A0ABU3VFZ7</accession>
<evidence type="ECO:0000259" key="4">
    <source>
        <dbReference type="SMART" id="SM00235"/>
    </source>
</evidence>
<dbReference type="InterPro" id="IPR024079">
    <property type="entry name" value="MetalloPept_cat_dom_sf"/>
</dbReference>
<protein>
    <recommendedName>
        <fullName evidence="4">Peptidase metallopeptidase domain-containing protein</fullName>
    </recommendedName>
</protein>
<comment type="subcellular location">
    <subcellularLocation>
        <location evidence="1">Secreted</location>
    </subcellularLocation>
</comment>
<organism evidence="5 6">
    <name type="scientific">Sedimentitalea todarodis</name>
    <dbReference type="NCBI Taxonomy" id="1631240"/>
    <lineage>
        <taxon>Bacteria</taxon>
        <taxon>Pseudomonadati</taxon>
        <taxon>Pseudomonadota</taxon>
        <taxon>Alphaproteobacteria</taxon>
        <taxon>Rhodobacterales</taxon>
        <taxon>Paracoccaceae</taxon>
        <taxon>Sedimentitalea</taxon>
    </lineage>
</organism>
<keyword evidence="6" id="KW-1185">Reference proteome</keyword>
<keyword evidence="3" id="KW-0964">Secreted</keyword>
<reference evidence="6" key="1">
    <citation type="submission" date="2023-05" db="EMBL/GenBank/DDBJ databases">
        <title>Sedimentitalea sp. nov. JM2-8.</title>
        <authorList>
            <person name="Huang J."/>
        </authorList>
    </citation>
    <scope>NUCLEOTIDE SEQUENCE [LARGE SCALE GENOMIC DNA]</scope>
    <source>
        <strain evidence="6">KHS03</strain>
    </source>
</reference>
<proteinExistence type="inferred from homology"/>
<evidence type="ECO:0000256" key="3">
    <source>
        <dbReference type="ARBA" id="ARBA00022525"/>
    </source>
</evidence>
<dbReference type="Proteomes" id="UP001255416">
    <property type="component" value="Unassembled WGS sequence"/>
</dbReference>
<dbReference type="CDD" id="cd04277">
    <property type="entry name" value="ZnMc_serralysin_like"/>
    <property type="match status" value="1"/>
</dbReference>
<evidence type="ECO:0000313" key="6">
    <source>
        <dbReference type="Proteomes" id="UP001255416"/>
    </source>
</evidence>
<dbReference type="PANTHER" id="PTHR38340:SF1">
    <property type="entry name" value="S-LAYER PROTEIN"/>
    <property type="match status" value="1"/>
</dbReference>
<dbReference type="RefSeq" id="WP_316777856.1">
    <property type="nucleotide sequence ID" value="NZ_JASMWN010000012.1"/>
</dbReference>
<dbReference type="Gene3D" id="2.150.10.10">
    <property type="entry name" value="Serralysin-like metalloprotease, C-terminal"/>
    <property type="match status" value="1"/>
</dbReference>
<dbReference type="Pfam" id="PF00353">
    <property type="entry name" value="HemolysinCabind"/>
    <property type="match status" value="2"/>
</dbReference>
<gene>
    <name evidence="5" type="ORF">QO231_14775</name>
</gene>
<dbReference type="InterPro" id="IPR011049">
    <property type="entry name" value="Serralysin-like_metalloprot_C"/>
</dbReference>
<evidence type="ECO:0000256" key="1">
    <source>
        <dbReference type="ARBA" id="ARBA00004613"/>
    </source>
</evidence>
<sequence>MPVVSDYTSILAYLDAEERRWNATEDLGFPVFVSYSFYTAADLPEVGDLAYAATGVQVMSEAQKAAVRSAMTQFEAVAGITFVETTGEAMVNAHTVTGSDWGGWAYYPYVTDLTSLSGDYVIDVTTGDKLSGNGIGTLLHEIGHSVGLSHTHGGDLTLADALDIRSQTVMSYNWAPTPTDTLGPLDVQALQAIYGNVANMNGWTYGFANGVFEVSGSARDDRIMGVEGPNVLKGRKGDDLIVGRDGDDKLYGGNGDDTLLGMDGADELYGGRGNDRLVSRVQDDENYSDPGSHLLAGGAGDDVLLGGDGEDLMLGGGGKDRLKGGYGNDTLVGGRGSDVLFGDSGADVFRFNPATDRQRDKVRDFVYFADTLEFGAAELVRDDFTVQSSGGGAHSVLTINDGAGIDFDILFKNTVTSDLVSYLDLYHDFS</sequence>
<dbReference type="InterPro" id="IPR050557">
    <property type="entry name" value="RTX_toxin/Mannuronan_C5-epim"/>
</dbReference>
<dbReference type="SUPFAM" id="SSF55486">
    <property type="entry name" value="Metalloproteases ('zincins'), catalytic domain"/>
    <property type="match status" value="1"/>
</dbReference>
<dbReference type="SMART" id="SM00235">
    <property type="entry name" value="ZnMc"/>
    <property type="match status" value="1"/>
</dbReference>
<dbReference type="PANTHER" id="PTHR38340">
    <property type="entry name" value="S-LAYER PROTEIN"/>
    <property type="match status" value="1"/>
</dbReference>
<feature type="domain" description="Peptidase metallopeptidase" evidence="4">
    <location>
        <begin position="40"/>
        <end position="196"/>
    </location>
</feature>
<dbReference type="PROSITE" id="PS00330">
    <property type="entry name" value="HEMOLYSIN_CALCIUM"/>
    <property type="match status" value="1"/>
</dbReference>
<dbReference type="Gene3D" id="3.40.390.10">
    <property type="entry name" value="Collagenase (Catalytic Domain)"/>
    <property type="match status" value="1"/>
</dbReference>
<dbReference type="InterPro" id="IPR006026">
    <property type="entry name" value="Peptidase_Metallo"/>
</dbReference>
<dbReference type="PRINTS" id="PR00313">
    <property type="entry name" value="CABNDNGRPT"/>
</dbReference>
<comment type="caution">
    <text evidence="5">The sequence shown here is derived from an EMBL/GenBank/DDBJ whole genome shotgun (WGS) entry which is preliminary data.</text>
</comment>
<name>A0ABU3VFZ7_9RHOB</name>
<dbReference type="InterPro" id="IPR034033">
    <property type="entry name" value="Serralysin-like"/>
</dbReference>
<dbReference type="InterPro" id="IPR001343">
    <property type="entry name" value="Hemolysn_Ca-bd"/>
</dbReference>
<dbReference type="InterPro" id="IPR018511">
    <property type="entry name" value="Hemolysin-typ_Ca-bd_CS"/>
</dbReference>
<dbReference type="EMBL" id="JASMWN010000012">
    <property type="protein sequence ID" value="MDU9005109.1"/>
    <property type="molecule type" value="Genomic_DNA"/>
</dbReference>
<comment type="similarity">
    <text evidence="2">Belongs to the peptidase M10B family.</text>
</comment>
<dbReference type="SUPFAM" id="SSF51120">
    <property type="entry name" value="beta-Roll"/>
    <property type="match status" value="2"/>
</dbReference>
<evidence type="ECO:0000313" key="5">
    <source>
        <dbReference type="EMBL" id="MDU9005109.1"/>
    </source>
</evidence>
<evidence type="ECO:0000256" key="2">
    <source>
        <dbReference type="ARBA" id="ARBA00009490"/>
    </source>
</evidence>